<comment type="function">
    <text evidence="2">Pyridoxal 5'-phosphate (PLP)-binding protein, which is involved in PLP homeostasis.</text>
</comment>
<proteinExistence type="inferred from homology"/>
<dbReference type="SUPFAM" id="SSF51419">
    <property type="entry name" value="PLP-binding barrel"/>
    <property type="match status" value="1"/>
</dbReference>
<dbReference type="PANTHER" id="PTHR10146">
    <property type="entry name" value="PROLINE SYNTHETASE CO-TRANSCRIBED BACTERIAL HOMOLOG PROTEIN"/>
    <property type="match status" value="1"/>
</dbReference>
<dbReference type="Gene3D" id="3.20.20.10">
    <property type="entry name" value="Alanine racemase"/>
    <property type="match status" value="1"/>
</dbReference>
<dbReference type="EMBL" id="BAET01000028">
    <property type="protein sequence ID" value="GAB56355.1"/>
    <property type="molecule type" value="Genomic_DNA"/>
</dbReference>
<dbReference type="PANTHER" id="PTHR10146:SF14">
    <property type="entry name" value="PYRIDOXAL PHOSPHATE HOMEOSTASIS PROTEIN"/>
    <property type="match status" value="1"/>
</dbReference>
<dbReference type="STRING" id="56804.BAE46_05050"/>
<organism evidence="6 7">
    <name type="scientific">Glaciecola punicea ACAM 611</name>
    <dbReference type="NCBI Taxonomy" id="1121923"/>
    <lineage>
        <taxon>Bacteria</taxon>
        <taxon>Pseudomonadati</taxon>
        <taxon>Pseudomonadota</taxon>
        <taxon>Gammaproteobacteria</taxon>
        <taxon>Alteromonadales</taxon>
        <taxon>Alteromonadaceae</taxon>
        <taxon>Glaciecola</taxon>
    </lineage>
</organism>
<dbReference type="FunFam" id="3.20.20.10:FF:000018">
    <property type="entry name" value="Pyridoxal phosphate homeostasis protein"/>
    <property type="match status" value="1"/>
</dbReference>
<evidence type="ECO:0000256" key="3">
    <source>
        <dbReference type="PIRSR" id="PIRSR004848-1"/>
    </source>
</evidence>
<evidence type="ECO:0000256" key="2">
    <source>
        <dbReference type="HAMAP-Rule" id="MF_02087"/>
    </source>
</evidence>
<dbReference type="PROSITE" id="PS01211">
    <property type="entry name" value="UPF0001"/>
    <property type="match status" value="1"/>
</dbReference>
<keyword evidence="1 2" id="KW-0663">Pyridoxal phosphate</keyword>
<dbReference type="eggNOG" id="COG0325">
    <property type="taxonomic scope" value="Bacteria"/>
</dbReference>
<dbReference type="GO" id="GO:0030170">
    <property type="term" value="F:pyridoxal phosphate binding"/>
    <property type="evidence" value="ECO:0007669"/>
    <property type="project" value="UniProtKB-UniRule"/>
</dbReference>
<reference evidence="6 7" key="2">
    <citation type="journal article" date="2017" name="Antonie Van Leeuwenhoek">
        <title>Rhizobium rhizosphaerae sp. nov., a novel species isolated from rice rhizosphere.</title>
        <authorList>
            <person name="Zhao J.J."/>
            <person name="Zhang J."/>
            <person name="Zhang R.J."/>
            <person name="Zhang C.W."/>
            <person name="Yin H.Q."/>
            <person name="Zhang X.X."/>
        </authorList>
    </citation>
    <scope>NUCLEOTIDE SEQUENCE [LARGE SCALE GENOMIC DNA]</scope>
    <source>
        <strain evidence="6 7">ACAM 611</strain>
    </source>
</reference>
<feature type="modified residue" description="N6-(pyridoxal phosphate)lysine" evidence="2 3">
    <location>
        <position position="44"/>
    </location>
</feature>
<comment type="similarity">
    <text evidence="2 4">Belongs to the pyridoxal phosphate-binding protein YggS/PROSC family.</text>
</comment>
<evidence type="ECO:0000313" key="7">
    <source>
        <dbReference type="Proteomes" id="UP000053586"/>
    </source>
</evidence>
<dbReference type="Proteomes" id="UP000053586">
    <property type="component" value="Unassembled WGS sequence"/>
</dbReference>
<dbReference type="InterPro" id="IPR001608">
    <property type="entry name" value="Ala_racemase_N"/>
</dbReference>
<gene>
    <name evidence="6" type="ORF">GPUN_2240</name>
</gene>
<dbReference type="OrthoDB" id="9804072at2"/>
<dbReference type="InterPro" id="IPR011078">
    <property type="entry name" value="PyrdxlP_homeostasis"/>
</dbReference>
<sequence>MATETTQATATLTANFARINDQIKQAANANKRDPSHIKLLAVSKTKPVSDIVVAYAFGHRDFGENYVQEAVEKIQQMSSYSDILWHFVGPLQSNKSKLIAEYFDWMHSLDRIKIAKRLNEQRSAHQSPLNVCVQVNIDDEQSKAGIAPSEVINFIEQLQPLSRIKCRGLMTIPKADVSDTERRASFAKMQDLFSQCAQRFDNIDTLSMGMSDDLAIAIEYGSTMVRVGTALFGKRD</sequence>
<evidence type="ECO:0000256" key="1">
    <source>
        <dbReference type="ARBA" id="ARBA00022898"/>
    </source>
</evidence>
<dbReference type="AlphaFoldDB" id="H5TDH8"/>
<dbReference type="InterPro" id="IPR029066">
    <property type="entry name" value="PLP-binding_barrel"/>
</dbReference>
<accession>H5TDH8</accession>
<keyword evidence="7" id="KW-1185">Reference proteome</keyword>
<dbReference type="HAMAP" id="MF_02087">
    <property type="entry name" value="PLP_homeostasis"/>
    <property type="match status" value="1"/>
</dbReference>
<feature type="domain" description="Alanine racemase N-terminal" evidence="5">
    <location>
        <begin position="34"/>
        <end position="235"/>
    </location>
</feature>
<evidence type="ECO:0000313" key="6">
    <source>
        <dbReference type="EMBL" id="GAB56355.1"/>
    </source>
</evidence>
<protein>
    <recommendedName>
        <fullName evidence="2">Pyridoxal phosphate homeostasis protein</fullName>
        <shortName evidence="2">PLP homeostasis protein</shortName>
    </recommendedName>
</protein>
<dbReference type="CDD" id="cd06824">
    <property type="entry name" value="PLPDE_III_Yggs_like"/>
    <property type="match status" value="1"/>
</dbReference>
<evidence type="ECO:0000259" key="5">
    <source>
        <dbReference type="Pfam" id="PF01168"/>
    </source>
</evidence>
<evidence type="ECO:0000256" key="4">
    <source>
        <dbReference type="RuleBase" id="RU004514"/>
    </source>
</evidence>
<dbReference type="Pfam" id="PF01168">
    <property type="entry name" value="Ala_racemase_N"/>
    <property type="match status" value="1"/>
</dbReference>
<name>H5TDH8_9ALTE</name>
<comment type="cofactor">
    <cofactor evidence="3">
        <name>pyridoxal 5'-phosphate</name>
        <dbReference type="ChEBI" id="CHEBI:597326"/>
    </cofactor>
</comment>
<comment type="caution">
    <text evidence="6">The sequence shown here is derived from an EMBL/GenBank/DDBJ whole genome shotgun (WGS) entry which is preliminary data.</text>
</comment>
<dbReference type="PIRSF" id="PIRSF004848">
    <property type="entry name" value="YBL036c_PLPDEIII"/>
    <property type="match status" value="1"/>
</dbReference>
<dbReference type="NCBIfam" id="TIGR00044">
    <property type="entry name" value="YggS family pyridoxal phosphate-dependent enzyme"/>
    <property type="match status" value="1"/>
</dbReference>
<reference evidence="6 7" key="1">
    <citation type="journal article" date="2012" name="J. Bacteriol.">
        <title>Genome sequence of proteorhodopsin-containing sea ice bacterium Glaciecola punicea ACAM 611T.</title>
        <authorList>
            <person name="Qin Q.-L."/>
            <person name="Xie B.-B."/>
            <person name="Shu Y.-L."/>
            <person name="Rong J.-C."/>
            <person name="Zhao D.-L."/>
            <person name="Zhang X.-Y."/>
            <person name="Chen X.-L."/>
            <person name="Zhou B.-C."/>
            <person name="Zhanga Y.-Z."/>
        </authorList>
    </citation>
    <scope>NUCLEOTIDE SEQUENCE [LARGE SCALE GENOMIC DNA]</scope>
    <source>
        <strain evidence="6 7">ACAM 611</strain>
    </source>
</reference>
<dbReference type="RefSeq" id="WP_006006421.1">
    <property type="nucleotide sequence ID" value="NZ_BAET01000028.1"/>
</dbReference>